<dbReference type="EMBL" id="CP157199">
    <property type="protein sequence ID" value="XBG60080.1"/>
    <property type="molecule type" value="Genomic_DNA"/>
</dbReference>
<sequence>MKNSKSFRKHLNNIKAVSKKLILILISITIYSCEDVIDLDLNTSQPKLIIEASINWVKGTSGNEQEIKLSLSTPFYNNQATPANNAQVSIFDTNANEFIFNEDNTTGIYKNNTFIPVLNAEYTLVVNYEGETYSGTEILKSVVPIDYVEQKNDGGFSGEETELKVYYTDPQNEENYYFFEFSNNFTAYPTLEVYDDEFTNGNQIFGFYTEEDLTSGHEVTIKNHGISEAFYEYMFILLQQNSEEGGGPFETTPATVRGNCINQTNPDNFPFGYFRLSEVDEIIYIVE</sequence>
<reference evidence="1" key="1">
    <citation type="submission" date="2024-05" db="EMBL/GenBank/DDBJ databases">
        <title>Pontimicrobium maritimus sp. nov., isolated form sea water.</title>
        <authorList>
            <person name="Muhammad N."/>
            <person name="Vuong T.Q."/>
            <person name="Han H.L."/>
            <person name="Kim S.-G."/>
        </authorList>
    </citation>
    <scope>NUCLEOTIDE SEQUENCE</scope>
    <source>
        <strain evidence="1">SW4</strain>
    </source>
</reference>
<dbReference type="InterPro" id="IPR025345">
    <property type="entry name" value="DUF4249"/>
</dbReference>
<dbReference type="AlphaFoldDB" id="A0AAU7BNY2"/>
<evidence type="ECO:0000313" key="1">
    <source>
        <dbReference type="EMBL" id="XBG60080.1"/>
    </source>
</evidence>
<organism evidence="1">
    <name type="scientific">Pontimicrobium sp. SW4</name>
    <dbReference type="NCBI Taxonomy" id="3153519"/>
    <lineage>
        <taxon>Bacteria</taxon>
        <taxon>Pseudomonadati</taxon>
        <taxon>Bacteroidota</taxon>
        <taxon>Flavobacteriia</taxon>
        <taxon>Flavobacteriales</taxon>
        <taxon>Flavobacteriaceae</taxon>
        <taxon>Pontimicrobium</taxon>
    </lineage>
</organism>
<name>A0AAU7BNY2_9FLAO</name>
<accession>A0AAU7BNY2</accession>
<gene>
    <name evidence="1" type="ORF">ABGB03_09415</name>
</gene>
<proteinExistence type="predicted"/>
<dbReference type="RefSeq" id="WP_347922247.1">
    <property type="nucleotide sequence ID" value="NZ_CP157199.1"/>
</dbReference>
<dbReference type="PROSITE" id="PS51257">
    <property type="entry name" value="PROKAR_LIPOPROTEIN"/>
    <property type="match status" value="1"/>
</dbReference>
<dbReference type="Pfam" id="PF14054">
    <property type="entry name" value="DUF4249"/>
    <property type="match status" value="1"/>
</dbReference>
<protein>
    <submittedName>
        <fullName evidence="1">DUF4249 domain-containing protein</fullName>
    </submittedName>
</protein>